<feature type="region of interest" description="Disordered" evidence="1">
    <location>
        <begin position="1"/>
        <end position="30"/>
    </location>
</feature>
<sequence length="42" mass="4395">MSHATGTDDADGVEPVNLTEPCQISSIDGPRPGCRIVARTRA</sequence>
<dbReference type="AlphaFoldDB" id="J1HLY3"/>
<gene>
    <name evidence="2" type="ORF">HMPREF1318_2212</name>
</gene>
<evidence type="ECO:0000256" key="1">
    <source>
        <dbReference type="SAM" id="MobiDB-lite"/>
    </source>
</evidence>
<organism evidence="2 3">
    <name type="scientific">Actinomyces massiliensis F0489</name>
    <dbReference type="NCBI Taxonomy" id="1125718"/>
    <lineage>
        <taxon>Bacteria</taxon>
        <taxon>Bacillati</taxon>
        <taxon>Actinomycetota</taxon>
        <taxon>Actinomycetes</taxon>
        <taxon>Actinomycetales</taxon>
        <taxon>Actinomycetaceae</taxon>
        <taxon>Actinomyces</taxon>
    </lineage>
</organism>
<accession>J1HLY3</accession>
<keyword evidence="3" id="KW-1185">Reference proteome</keyword>
<evidence type="ECO:0000313" key="3">
    <source>
        <dbReference type="Proteomes" id="UP000002941"/>
    </source>
</evidence>
<dbReference type="Proteomes" id="UP000002941">
    <property type="component" value="Unassembled WGS sequence"/>
</dbReference>
<proteinExistence type="predicted"/>
<comment type="caution">
    <text evidence="2">The sequence shown here is derived from an EMBL/GenBank/DDBJ whole genome shotgun (WGS) entry which is preliminary data.</text>
</comment>
<protein>
    <submittedName>
        <fullName evidence="2">Uncharacterized protein</fullName>
    </submittedName>
</protein>
<dbReference type="PATRIC" id="fig|1125718.3.peg.560"/>
<reference evidence="2 3" key="1">
    <citation type="submission" date="2012-05" db="EMBL/GenBank/DDBJ databases">
        <authorList>
            <person name="Harkins D.M."/>
            <person name="Madupu R."/>
            <person name="Durkin A.S."/>
            <person name="Torralba M."/>
            <person name="Methe B."/>
            <person name="Sutton G.G."/>
            <person name="Nelson K.E."/>
        </authorList>
    </citation>
    <scope>NUCLEOTIDE SEQUENCE [LARGE SCALE GENOMIC DNA]</scope>
    <source>
        <strain evidence="2 3">F0489</strain>
    </source>
</reference>
<evidence type="ECO:0000313" key="2">
    <source>
        <dbReference type="EMBL" id="EJF47000.1"/>
    </source>
</evidence>
<name>J1HLY3_9ACTO</name>
<dbReference type="EMBL" id="AKFT01000036">
    <property type="protein sequence ID" value="EJF47000.1"/>
    <property type="molecule type" value="Genomic_DNA"/>
</dbReference>